<proteinExistence type="predicted"/>
<evidence type="ECO:0000256" key="2">
    <source>
        <dbReference type="SAM" id="Phobius"/>
    </source>
</evidence>
<gene>
    <name evidence="3" type="ORF">Q3V37_06280</name>
</gene>
<feature type="region of interest" description="Disordered" evidence="1">
    <location>
        <begin position="262"/>
        <end position="293"/>
    </location>
</feature>
<dbReference type="EMBL" id="CP130472">
    <property type="protein sequence ID" value="WLS46863.1"/>
    <property type="molecule type" value="Genomic_DNA"/>
</dbReference>
<feature type="transmembrane region" description="Helical" evidence="2">
    <location>
        <begin position="71"/>
        <end position="92"/>
    </location>
</feature>
<keyword evidence="2" id="KW-1133">Transmembrane helix</keyword>
<protein>
    <submittedName>
        <fullName evidence="3">Uncharacterized protein</fullName>
    </submittedName>
</protein>
<reference evidence="3 4" key="1">
    <citation type="submission" date="2023-07" db="EMBL/GenBank/DDBJ databases">
        <title>Micromonospora profundi TRM 95458 converts glycerol to a new osmotic compound.</title>
        <authorList>
            <person name="Lu D."/>
        </authorList>
    </citation>
    <scope>NUCLEOTIDE SEQUENCE [LARGE SCALE GENOMIC DNA]</scope>
    <source>
        <strain evidence="3 4">TRM95458</strain>
    </source>
</reference>
<feature type="compositionally biased region" description="Pro residues" evidence="1">
    <location>
        <begin position="263"/>
        <end position="283"/>
    </location>
</feature>
<keyword evidence="4" id="KW-1185">Reference proteome</keyword>
<feature type="transmembrane region" description="Helical" evidence="2">
    <location>
        <begin position="166"/>
        <end position="191"/>
    </location>
</feature>
<accession>A0AAJ6HXJ5</accession>
<dbReference type="AlphaFoldDB" id="A0AAJ6HXJ5"/>
<name>A0AAJ6HXJ5_9ACTN</name>
<organism evidence="3 4">
    <name type="scientific">Micromonospora profundi</name>
    <dbReference type="NCBI Taxonomy" id="1420889"/>
    <lineage>
        <taxon>Bacteria</taxon>
        <taxon>Bacillati</taxon>
        <taxon>Actinomycetota</taxon>
        <taxon>Actinomycetes</taxon>
        <taxon>Micromonosporales</taxon>
        <taxon>Micromonosporaceae</taxon>
        <taxon>Micromonospora</taxon>
    </lineage>
</organism>
<evidence type="ECO:0000313" key="3">
    <source>
        <dbReference type="EMBL" id="WLS46863.1"/>
    </source>
</evidence>
<dbReference type="RefSeq" id="WP_306273084.1">
    <property type="nucleotide sequence ID" value="NZ_CP130472.1"/>
</dbReference>
<evidence type="ECO:0000313" key="4">
    <source>
        <dbReference type="Proteomes" id="UP001235874"/>
    </source>
</evidence>
<feature type="transmembrane region" description="Helical" evidence="2">
    <location>
        <begin position="104"/>
        <end position="132"/>
    </location>
</feature>
<dbReference type="KEGG" id="mprn:Q3V37_06280"/>
<dbReference type="Proteomes" id="UP001235874">
    <property type="component" value="Chromosome"/>
</dbReference>
<keyword evidence="2" id="KW-0812">Transmembrane</keyword>
<evidence type="ECO:0000256" key="1">
    <source>
        <dbReference type="SAM" id="MobiDB-lite"/>
    </source>
</evidence>
<sequence length="293" mass="29826">MSSPAAAPRPPRPGTVTIAFWLQLAVALILLGLAALAVAQAVHFDGQITRAARLVPDADPAEVASERQGNVLMALVVGVPAVLLAGWLAATAGPLRRGSNIARILVFAASGAQLLVCFGQCCSGFLVSMLVAPEIEAPSSADFDDEWETSKFLDTLYSGTDPLDELFFPMAGLSVLAVLALIGAVVLLLALPPAAGWFVPRPAPADAAPPSGYAVAPFIPAGYAYPPLPIVAQAPGVPGFLPPGQYVPAGYLICPDPAAHLIPTPPGAPDEPPTTPSTVPPATPGDTPDAEGS</sequence>
<keyword evidence="2" id="KW-0472">Membrane</keyword>